<dbReference type="Proteomes" id="UP000077469">
    <property type="component" value="Chromosome"/>
</dbReference>
<evidence type="ECO:0000313" key="5">
    <source>
        <dbReference type="EMBL" id="AJC73749.1"/>
    </source>
</evidence>
<reference evidence="5 6" key="1">
    <citation type="submission" date="2014-01" db="EMBL/GenBank/DDBJ databases">
        <title>Genome sequencing of Thermotog hypogea.</title>
        <authorList>
            <person name="Zhang X."/>
            <person name="Alvare G."/>
            <person name="Fristensky B."/>
            <person name="Chen L."/>
            <person name="Suen T."/>
            <person name="Chen Q."/>
            <person name="Ma K."/>
        </authorList>
    </citation>
    <scope>NUCLEOTIDE SEQUENCE [LARGE SCALE GENOMIC DNA]</scope>
    <source>
        <strain evidence="5 6">DSM 11164</strain>
    </source>
</reference>
<evidence type="ECO:0000256" key="4">
    <source>
        <dbReference type="ARBA" id="ARBA00022833"/>
    </source>
</evidence>
<dbReference type="KEGG" id="phy:AJ81_05555"/>
<dbReference type="PaxDb" id="1123384-AJ81_05555"/>
<comment type="cofactor">
    <cofactor evidence="1">
        <name>Zn(2+)</name>
        <dbReference type="ChEBI" id="CHEBI:29105"/>
    </cofactor>
</comment>
<evidence type="ECO:0000313" key="6">
    <source>
        <dbReference type="Proteomes" id="UP000077469"/>
    </source>
</evidence>
<evidence type="ECO:0000256" key="2">
    <source>
        <dbReference type="ARBA" id="ARBA00022679"/>
    </source>
</evidence>
<dbReference type="Pfam" id="PF05853">
    <property type="entry name" value="BKACE"/>
    <property type="match status" value="1"/>
</dbReference>
<dbReference type="AlphaFoldDB" id="A0A0X1KR91"/>
<keyword evidence="4" id="KW-0862">Zinc</keyword>
<dbReference type="GO" id="GO:0046872">
    <property type="term" value="F:metal ion binding"/>
    <property type="evidence" value="ECO:0007669"/>
    <property type="project" value="UniProtKB-KW"/>
</dbReference>
<name>A0A0X1KR91_9THEM</name>
<proteinExistence type="predicted"/>
<dbReference type="OrthoDB" id="63399at2"/>
<dbReference type="InterPro" id="IPR008567">
    <property type="entry name" value="BKACE"/>
</dbReference>
<dbReference type="PANTHER" id="PTHR37418">
    <property type="entry name" value="3-KETO-5-AMINOHEXANOATE CLEAVAGE ENZYME-RELATED"/>
    <property type="match status" value="1"/>
</dbReference>
<keyword evidence="2" id="KW-0808">Transferase</keyword>
<keyword evidence="6" id="KW-1185">Reference proteome</keyword>
<dbReference type="RefSeq" id="WP_031505187.1">
    <property type="nucleotide sequence ID" value="NC_022795.1"/>
</dbReference>
<dbReference type="InterPro" id="IPR013785">
    <property type="entry name" value="Aldolase_TIM"/>
</dbReference>
<dbReference type="GO" id="GO:0043720">
    <property type="term" value="F:3-keto-5-aminohexanoate cleavage activity"/>
    <property type="evidence" value="ECO:0007669"/>
    <property type="project" value="InterPro"/>
</dbReference>
<evidence type="ECO:0000256" key="3">
    <source>
        <dbReference type="ARBA" id="ARBA00022723"/>
    </source>
</evidence>
<dbReference type="Gene3D" id="3.20.20.70">
    <property type="entry name" value="Aldolase class I"/>
    <property type="match status" value="1"/>
</dbReference>
<gene>
    <name evidence="5" type="ORF">AJ81_05555</name>
</gene>
<dbReference type="PATRIC" id="fig|1123384.7.peg.1100"/>
<keyword evidence="3" id="KW-0479">Metal-binding</keyword>
<dbReference type="PANTHER" id="PTHR37418:SF2">
    <property type="entry name" value="3-KETO-5-AMINOHEXANOATE CLEAVAGE ENZYME"/>
    <property type="match status" value="1"/>
</dbReference>
<organism evidence="5 6">
    <name type="scientific">Pseudothermotoga hypogea DSM 11164 = NBRC 106472</name>
    <dbReference type="NCBI Taxonomy" id="1123384"/>
    <lineage>
        <taxon>Bacteria</taxon>
        <taxon>Thermotogati</taxon>
        <taxon>Thermotogota</taxon>
        <taxon>Thermotogae</taxon>
        <taxon>Thermotogales</taxon>
        <taxon>Thermotogaceae</taxon>
        <taxon>Pseudothermotoga</taxon>
    </lineage>
</organism>
<sequence>MEKLIITVAVCGAEVTRKDTPYIPISPEEIAQQTYEAYLAGASIVHLHVRDENGNPTQDPQIFKRTVQLIRQKCPDIIVQVSTGGAVWMTPEERLQSLEADPDMATLTTGTVNFGNDVFFNSMPMIEKFALAMKEKGIMPEFECFDLGHINNALTLVKKNLVQGHLHFDFVMGVPGGIAANARNLVTMVDSLPPGATWSVAGIGRHEFAMAALAIVMGGHVRVGMEDNIYIEKGVLAKSNAELVQKVVRLARELGRPIATPKEAREILQLGERRK</sequence>
<dbReference type="STRING" id="1123384.AJ81_05555"/>
<dbReference type="EMBL" id="CP007141">
    <property type="protein sequence ID" value="AJC73749.1"/>
    <property type="molecule type" value="Genomic_DNA"/>
</dbReference>
<protein>
    <submittedName>
        <fullName evidence="5">3-keto-5-aminohexanoate cleavage enzyme</fullName>
    </submittedName>
</protein>
<evidence type="ECO:0000256" key="1">
    <source>
        <dbReference type="ARBA" id="ARBA00001947"/>
    </source>
</evidence>
<accession>A0A0X1KR91</accession>